<keyword evidence="1" id="KW-0233">DNA recombination</keyword>
<protein>
    <recommendedName>
        <fullName evidence="1">ATP-dependent DNA helicase</fullName>
        <ecNumber evidence="1">5.6.2.3</ecNumber>
    </recommendedName>
</protein>
<dbReference type="GO" id="GO:0005524">
    <property type="term" value="F:ATP binding"/>
    <property type="evidence" value="ECO:0007669"/>
    <property type="project" value="UniProtKB-KW"/>
</dbReference>
<dbReference type="EMBL" id="JARJCN010000151">
    <property type="protein sequence ID" value="KAJ7067738.1"/>
    <property type="molecule type" value="Genomic_DNA"/>
</dbReference>
<evidence type="ECO:0000259" key="2">
    <source>
        <dbReference type="Pfam" id="PF05970"/>
    </source>
</evidence>
<accession>A0AAD6XKV1</accession>
<dbReference type="EC" id="5.6.2.3" evidence="1"/>
<comment type="caution">
    <text evidence="3">The sequence shown here is derived from an EMBL/GenBank/DDBJ whole genome shotgun (WGS) entry which is preliminary data.</text>
</comment>
<reference evidence="3" key="1">
    <citation type="submission" date="2023-03" db="EMBL/GenBank/DDBJ databases">
        <title>Massive genome expansion in bonnet fungi (Mycena s.s.) driven by repeated elements and novel gene families across ecological guilds.</title>
        <authorList>
            <consortium name="Lawrence Berkeley National Laboratory"/>
            <person name="Harder C.B."/>
            <person name="Miyauchi S."/>
            <person name="Viragh M."/>
            <person name="Kuo A."/>
            <person name="Thoen E."/>
            <person name="Andreopoulos B."/>
            <person name="Lu D."/>
            <person name="Skrede I."/>
            <person name="Drula E."/>
            <person name="Henrissat B."/>
            <person name="Morin E."/>
            <person name="Kohler A."/>
            <person name="Barry K."/>
            <person name="LaButti K."/>
            <person name="Morin E."/>
            <person name="Salamov A."/>
            <person name="Lipzen A."/>
            <person name="Mereny Z."/>
            <person name="Hegedus B."/>
            <person name="Baldrian P."/>
            <person name="Stursova M."/>
            <person name="Weitz H."/>
            <person name="Taylor A."/>
            <person name="Grigoriev I.V."/>
            <person name="Nagy L.G."/>
            <person name="Martin F."/>
            <person name="Kauserud H."/>
        </authorList>
    </citation>
    <scope>NUCLEOTIDE SEQUENCE</scope>
    <source>
        <strain evidence="3">CBHHK173m</strain>
    </source>
</reference>
<organism evidence="3 4">
    <name type="scientific">Mycena belliarum</name>
    <dbReference type="NCBI Taxonomy" id="1033014"/>
    <lineage>
        <taxon>Eukaryota</taxon>
        <taxon>Fungi</taxon>
        <taxon>Dikarya</taxon>
        <taxon>Basidiomycota</taxon>
        <taxon>Agaricomycotina</taxon>
        <taxon>Agaricomycetes</taxon>
        <taxon>Agaricomycetidae</taxon>
        <taxon>Agaricales</taxon>
        <taxon>Marasmiineae</taxon>
        <taxon>Mycenaceae</taxon>
        <taxon>Mycena</taxon>
    </lineage>
</organism>
<dbReference type="GO" id="GO:0006310">
    <property type="term" value="P:DNA recombination"/>
    <property type="evidence" value="ECO:0007669"/>
    <property type="project" value="UniProtKB-KW"/>
</dbReference>
<name>A0AAD6XKV1_9AGAR</name>
<evidence type="ECO:0000313" key="3">
    <source>
        <dbReference type="EMBL" id="KAJ7067738.1"/>
    </source>
</evidence>
<dbReference type="GO" id="GO:0006281">
    <property type="term" value="P:DNA repair"/>
    <property type="evidence" value="ECO:0007669"/>
    <property type="project" value="UniProtKB-KW"/>
</dbReference>
<keyword evidence="1" id="KW-0347">Helicase</keyword>
<comment type="similarity">
    <text evidence="1">Belongs to the helicase family.</text>
</comment>
<dbReference type="Pfam" id="PF05970">
    <property type="entry name" value="PIF1"/>
    <property type="match status" value="1"/>
</dbReference>
<keyword evidence="1" id="KW-0227">DNA damage</keyword>
<keyword evidence="1" id="KW-0234">DNA repair</keyword>
<keyword evidence="1" id="KW-0067">ATP-binding</keyword>
<dbReference type="GO" id="GO:0016787">
    <property type="term" value="F:hydrolase activity"/>
    <property type="evidence" value="ECO:0007669"/>
    <property type="project" value="UniProtKB-KW"/>
</dbReference>
<dbReference type="Proteomes" id="UP001222325">
    <property type="component" value="Unassembled WGS sequence"/>
</dbReference>
<dbReference type="InterPro" id="IPR010285">
    <property type="entry name" value="DNA_helicase_pif1-like_DEAD"/>
</dbReference>
<dbReference type="AlphaFoldDB" id="A0AAD6XKV1"/>
<evidence type="ECO:0000256" key="1">
    <source>
        <dbReference type="RuleBase" id="RU363044"/>
    </source>
</evidence>
<evidence type="ECO:0000313" key="4">
    <source>
        <dbReference type="Proteomes" id="UP001222325"/>
    </source>
</evidence>
<dbReference type="GO" id="GO:0043139">
    <property type="term" value="F:5'-3' DNA helicase activity"/>
    <property type="evidence" value="ECO:0007669"/>
    <property type="project" value="UniProtKB-EC"/>
</dbReference>
<comment type="cofactor">
    <cofactor evidence="1">
        <name>Mg(2+)</name>
        <dbReference type="ChEBI" id="CHEBI:18420"/>
    </cofactor>
</comment>
<feature type="domain" description="DNA helicase Pif1-like DEAD-box helicase" evidence="2">
    <location>
        <begin position="420"/>
        <end position="483"/>
    </location>
</feature>
<keyword evidence="1" id="KW-0378">Hydrolase</keyword>
<gene>
    <name evidence="3" type="ORF">B0H15DRAFT_971357</name>
</gene>
<keyword evidence="1" id="KW-0547">Nucleotide-binding</keyword>
<dbReference type="GO" id="GO:0000723">
    <property type="term" value="P:telomere maintenance"/>
    <property type="evidence" value="ECO:0007669"/>
    <property type="project" value="InterPro"/>
</dbReference>
<proteinExistence type="inferred from homology"/>
<sequence>MNSIAADTSKSRRLAIHVTVAAFLNEPAYITRSINSNDGAIANRLSRTREERLQVRQKPKLGSRLIRDDVAMHPLLSSHHHPQYPTSAVKHALTAGDGRRPWEIMRGTQDCTNMLSSTPRSAARASRANCVRSSRTRTQGCGVQTPAARTDLASGGAARVCAASGGMLQLLERGPGGVCAEAARADRSVGRCGVFPDVARTDLGVEQWSGSLRADLRSMSRLLQSERGLGAPAMREPASDHGGVGGVAARADSSTAADASERVWAAQTAAQTAAPASEAASTRRVARRELCRSPRERRRERGLGDVCAEAPACAIRASRGSGGGSGTTRIRRISVRLAAATSVQGCTLVAAHIWERLARSAFLARTGALVVSASRGGGTRRMGGRAFDSAYDALPPLFRAAGSTAASCAYLHSYSMFPQSAHLPFGGLHVVLCGDFAQLPPVGDRPMYGPPSPGSAQSVDGSILYKLFKKSVCLKVLHRQLGETPDQIAFKTLLKHASHGGLTQDDWDFLNK</sequence>
<comment type="catalytic activity">
    <reaction evidence="1">
        <text>ATP + H2O = ADP + phosphate + H(+)</text>
        <dbReference type="Rhea" id="RHEA:13065"/>
        <dbReference type="ChEBI" id="CHEBI:15377"/>
        <dbReference type="ChEBI" id="CHEBI:15378"/>
        <dbReference type="ChEBI" id="CHEBI:30616"/>
        <dbReference type="ChEBI" id="CHEBI:43474"/>
        <dbReference type="ChEBI" id="CHEBI:456216"/>
        <dbReference type="EC" id="5.6.2.3"/>
    </reaction>
</comment>
<keyword evidence="4" id="KW-1185">Reference proteome</keyword>